<keyword evidence="1" id="KW-0479">Metal-binding</keyword>
<evidence type="ECO:0000256" key="2">
    <source>
        <dbReference type="SAM" id="MobiDB-lite"/>
    </source>
</evidence>
<dbReference type="EMBL" id="JBBNAE010000002">
    <property type="protein sequence ID" value="KAK9145610.1"/>
    <property type="molecule type" value="Genomic_DNA"/>
</dbReference>
<keyword evidence="1" id="KW-0862">Zinc</keyword>
<comment type="caution">
    <text evidence="4">The sequence shown here is derived from an EMBL/GenBank/DDBJ whole genome shotgun (WGS) entry which is preliminary data.</text>
</comment>
<dbReference type="Proteomes" id="UP001417504">
    <property type="component" value="Unassembled WGS sequence"/>
</dbReference>
<evidence type="ECO:0000313" key="4">
    <source>
        <dbReference type="EMBL" id="KAK9145610.1"/>
    </source>
</evidence>
<feature type="compositionally biased region" description="Polar residues" evidence="2">
    <location>
        <begin position="105"/>
        <end position="121"/>
    </location>
</feature>
<gene>
    <name evidence="4" type="ORF">Sjap_005513</name>
</gene>
<evidence type="ECO:0000256" key="1">
    <source>
        <dbReference type="PROSITE-ProRule" id="PRU00042"/>
    </source>
</evidence>
<reference evidence="4 5" key="1">
    <citation type="submission" date="2024-01" db="EMBL/GenBank/DDBJ databases">
        <title>Genome assemblies of Stephania.</title>
        <authorList>
            <person name="Yang L."/>
        </authorList>
    </citation>
    <scope>NUCLEOTIDE SEQUENCE [LARGE SCALE GENOMIC DNA]</scope>
    <source>
        <strain evidence="4">QJT</strain>
        <tissue evidence="4">Leaf</tissue>
    </source>
</reference>
<dbReference type="InterPro" id="IPR013087">
    <property type="entry name" value="Znf_C2H2_type"/>
</dbReference>
<proteinExistence type="predicted"/>
<dbReference type="PANTHER" id="PTHR45730">
    <property type="entry name" value="ZINC FINGER PROTEIN JAGGED"/>
    <property type="match status" value="1"/>
</dbReference>
<keyword evidence="1" id="KW-0863">Zinc-finger</keyword>
<dbReference type="PROSITE" id="PS50157">
    <property type="entry name" value="ZINC_FINGER_C2H2_2"/>
    <property type="match status" value="1"/>
</dbReference>
<accession>A0AAP0K5B0</accession>
<keyword evidence="5" id="KW-1185">Reference proteome</keyword>
<organism evidence="4 5">
    <name type="scientific">Stephania japonica</name>
    <dbReference type="NCBI Taxonomy" id="461633"/>
    <lineage>
        <taxon>Eukaryota</taxon>
        <taxon>Viridiplantae</taxon>
        <taxon>Streptophyta</taxon>
        <taxon>Embryophyta</taxon>
        <taxon>Tracheophyta</taxon>
        <taxon>Spermatophyta</taxon>
        <taxon>Magnoliopsida</taxon>
        <taxon>Ranunculales</taxon>
        <taxon>Menispermaceae</taxon>
        <taxon>Menispermoideae</taxon>
        <taxon>Cissampelideae</taxon>
        <taxon>Stephania</taxon>
    </lineage>
</organism>
<dbReference type="PROSITE" id="PS00028">
    <property type="entry name" value="ZINC_FINGER_C2H2_1"/>
    <property type="match status" value="1"/>
</dbReference>
<dbReference type="PANTHER" id="PTHR45730:SF108">
    <property type="entry name" value="PROTEIN LATE FLOWERING"/>
    <property type="match status" value="1"/>
</dbReference>
<evidence type="ECO:0000259" key="3">
    <source>
        <dbReference type="PROSITE" id="PS50157"/>
    </source>
</evidence>
<name>A0AAP0K5B0_9MAGN</name>
<evidence type="ECO:0000313" key="5">
    <source>
        <dbReference type="Proteomes" id="UP001417504"/>
    </source>
</evidence>
<dbReference type="AlphaFoldDB" id="A0AAP0K5B0"/>
<sequence>MFNQEKFMMRNYGYLRRYYNDKAAFEEYNQHQQQYQLMRSREVNEESKRLALEKTRLLKCCYCDKVFESLQAFGGHHNKHRKEREVLMKEHIEYLARSRDQTKLTLSTPNMVGSSSRSSLNRGEHSKDCTKPYLDQLERKIEGDDSMIYIKHACYDDVDLTLKL</sequence>
<feature type="region of interest" description="Disordered" evidence="2">
    <location>
        <begin position="105"/>
        <end position="129"/>
    </location>
</feature>
<dbReference type="GO" id="GO:0008270">
    <property type="term" value="F:zinc ion binding"/>
    <property type="evidence" value="ECO:0007669"/>
    <property type="project" value="UniProtKB-KW"/>
</dbReference>
<dbReference type="GO" id="GO:0003700">
    <property type="term" value="F:DNA-binding transcription factor activity"/>
    <property type="evidence" value="ECO:0007669"/>
    <property type="project" value="InterPro"/>
</dbReference>
<feature type="domain" description="C2H2-type" evidence="3">
    <location>
        <begin position="58"/>
        <end position="85"/>
    </location>
</feature>
<protein>
    <recommendedName>
        <fullName evidence="3">C2H2-type domain-containing protein</fullName>
    </recommendedName>
</protein>
<dbReference type="InterPro" id="IPR045320">
    <property type="entry name" value="JAGGED/SL1-like"/>
</dbReference>